<dbReference type="InterPro" id="IPR000387">
    <property type="entry name" value="Tyr_Pase_dom"/>
</dbReference>
<dbReference type="InterPro" id="IPR000242">
    <property type="entry name" value="PTP_cat"/>
</dbReference>
<dbReference type="EMBL" id="CATQJA010002698">
    <property type="protein sequence ID" value="CAJ0584570.1"/>
    <property type="molecule type" value="Genomic_DNA"/>
</dbReference>
<dbReference type="SMART" id="SM00194">
    <property type="entry name" value="PTPc"/>
    <property type="match status" value="1"/>
</dbReference>
<name>A0AA36G9V5_9BILA</name>
<dbReference type="SMART" id="SM00404">
    <property type="entry name" value="PTPc_motif"/>
    <property type="match status" value="1"/>
</dbReference>
<feature type="domain" description="Tyrosine specific protein phosphatases" evidence="3">
    <location>
        <begin position="349"/>
        <end position="420"/>
    </location>
</feature>
<dbReference type="CDD" id="cd00047">
    <property type="entry name" value="PTPc"/>
    <property type="match status" value="1"/>
</dbReference>
<feature type="region of interest" description="Disordered" evidence="1">
    <location>
        <begin position="1"/>
        <end position="99"/>
    </location>
</feature>
<feature type="domain" description="Tyrosine-protein phosphatase" evidence="2">
    <location>
        <begin position="123"/>
        <end position="429"/>
    </location>
</feature>
<feature type="region of interest" description="Disordered" evidence="1">
    <location>
        <begin position="289"/>
        <end position="313"/>
    </location>
</feature>
<dbReference type="Pfam" id="PF00102">
    <property type="entry name" value="Y_phosphatase"/>
    <property type="match status" value="1"/>
</dbReference>
<reference evidence="4" key="1">
    <citation type="submission" date="2023-06" db="EMBL/GenBank/DDBJ databases">
        <authorList>
            <person name="Delattre M."/>
        </authorList>
    </citation>
    <scope>NUCLEOTIDE SEQUENCE</scope>
    <source>
        <strain evidence="4">AF72</strain>
    </source>
</reference>
<evidence type="ECO:0000313" key="4">
    <source>
        <dbReference type="EMBL" id="CAJ0584570.1"/>
    </source>
</evidence>
<protein>
    <submittedName>
        <fullName evidence="4">Uncharacterized protein</fullName>
    </submittedName>
</protein>
<dbReference type="GO" id="GO:0004725">
    <property type="term" value="F:protein tyrosine phosphatase activity"/>
    <property type="evidence" value="ECO:0007669"/>
    <property type="project" value="InterPro"/>
</dbReference>
<dbReference type="PROSITE" id="PS50056">
    <property type="entry name" value="TYR_PHOSPHATASE_2"/>
    <property type="match status" value="1"/>
</dbReference>
<feature type="compositionally biased region" description="Pro residues" evidence="1">
    <location>
        <begin position="67"/>
        <end position="92"/>
    </location>
</feature>
<dbReference type="PANTHER" id="PTHR19134:SF527">
    <property type="entry name" value="TYROSINE-PROTEIN PHOSPHATASE NON-RECEPTOR TYPE 7"/>
    <property type="match status" value="1"/>
</dbReference>
<dbReference type="PROSITE" id="PS00383">
    <property type="entry name" value="TYR_PHOSPHATASE_1"/>
    <property type="match status" value="1"/>
</dbReference>
<evidence type="ECO:0000259" key="2">
    <source>
        <dbReference type="PROSITE" id="PS50055"/>
    </source>
</evidence>
<dbReference type="InterPro" id="IPR016130">
    <property type="entry name" value="Tyr_Pase_AS"/>
</dbReference>
<evidence type="ECO:0000256" key="1">
    <source>
        <dbReference type="SAM" id="MobiDB-lite"/>
    </source>
</evidence>
<organism evidence="4 5">
    <name type="scientific">Mesorhabditis spiculigera</name>
    <dbReference type="NCBI Taxonomy" id="96644"/>
    <lineage>
        <taxon>Eukaryota</taxon>
        <taxon>Metazoa</taxon>
        <taxon>Ecdysozoa</taxon>
        <taxon>Nematoda</taxon>
        <taxon>Chromadorea</taxon>
        <taxon>Rhabditida</taxon>
        <taxon>Rhabditina</taxon>
        <taxon>Rhabditomorpha</taxon>
        <taxon>Rhabditoidea</taxon>
        <taxon>Rhabditidae</taxon>
        <taxon>Mesorhabditinae</taxon>
        <taxon>Mesorhabditis</taxon>
    </lineage>
</organism>
<dbReference type="PRINTS" id="PR00700">
    <property type="entry name" value="PRTYPHPHTASE"/>
</dbReference>
<gene>
    <name evidence="4" type="ORF">MSPICULIGERA_LOCUS22618</name>
</gene>
<proteinExistence type="predicted"/>
<comment type="caution">
    <text evidence="4">The sequence shown here is derived from an EMBL/GenBank/DDBJ whole genome shotgun (WGS) entry which is preliminary data.</text>
</comment>
<feature type="compositionally biased region" description="Basic and acidic residues" evidence="1">
    <location>
        <begin position="1"/>
        <end position="31"/>
    </location>
</feature>
<keyword evidence="5" id="KW-1185">Reference proteome</keyword>
<dbReference type="SUPFAM" id="SSF52799">
    <property type="entry name" value="(Phosphotyrosine protein) phosphatases II"/>
    <property type="match status" value="1"/>
</dbReference>
<dbReference type="Proteomes" id="UP001177023">
    <property type="component" value="Unassembled WGS sequence"/>
</dbReference>
<dbReference type="AlphaFoldDB" id="A0AA36G9V5"/>
<evidence type="ECO:0000313" key="5">
    <source>
        <dbReference type="Proteomes" id="UP001177023"/>
    </source>
</evidence>
<dbReference type="InterPro" id="IPR029021">
    <property type="entry name" value="Prot-tyrosine_phosphatase-like"/>
</dbReference>
<dbReference type="PROSITE" id="PS50055">
    <property type="entry name" value="TYR_PHOSPHATASE_PTP"/>
    <property type="match status" value="1"/>
</dbReference>
<dbReference type="PANTHER" id="PTHR19134">
    <property type="entry name" value="RECEPTOR-TYPE TYROSINE-PROTEIN PHOSPHATASE"/>
    <property type="match status" value="1"/>
</dbReference>
<feature type="non-terminal residue" evidence="4">
    <location>
        <position position="1"/>
    </location>
</feature>
<dbReference type="InterPro" id="IPR050348">
    <property type="entry name" value="Protein-Tyr_Phosphatase"/>
</dbReference>
<dbReference type="InterPro" id="IPR003595">
    <property type="entry name" value="Tyr_Pase_cat"/>
</dbReference>
<dbReference type="Gene3D" id="3.90.190.10">
    <property type="entry name" value="Protein tyrosine phosphatase superfamily"/>
    <property type="match status" value="1"/>
</dbReference>
<evidence type="ECO:0000259" key="3">
    <source>
        <dbReference type="PROSITE" id="PS50056"/>
    </source>
</evidence>
<sequence length="481" mass="55829">MRSQDRNMRKPTLRHREDRREIRREGRREEQQEGEEPSTPMSPLNRGLVNPFRYKDHELPVRKPGPTNDPPPPKKTTTPPIPPAPSTPAPPADDPEPPRLQKSVEETIRLDRWFLTRFSIDNPYEGLQQEFTSLQRDPWMEDTVDDSPFLEQQIGDENVKQYKCYGQYVPSIYRTPGFIACEGPNGKSVFDFWMLIYREKIERIFSVNFPFEERLHHDGDPVDKPVVKETVQYWPMVPGAVFYFMPFKITCITSVLKYAPNVLSHDNSNVVYRVSRLMVEMDNPMKMTTEGMSEEEPNDSSWHEELAPQNNPNGEKHEVTHVCYLRWPDGRVPMPWPQGRDTYKDAGCRLVDIMLEELSSESETPIVIHCHAGIGRTGVAIALLMALEQFHETKGTNIKGLVTYLRCYRPRSVMNHWQYAYINVLFAQKLLRAGHISETIGGHKSQDLLDKVWDQMEAIIDRVNAKYDSFLTYFYEIGVKV</sequence>
<accession>A0AA36G9V5</accession>